<sequence length="191" mass="22183">MIINPLIKYVSNLVDIYDSDKKLLSHFFKPTDFAKGTIIEKEDVVAKKLYFITNGFARSFFSSDGLEITTQIVGENKFITSFNSFTSGSTSKENIQCISNCEVFYITKSDYEILSKESVFWNTFCKQIYEKVISHNQQRSMDFIVLTAEKRYLKLMKEQPEIIQNVPIQYIASYIGIKPESLSRIRKKIIF</sequence>
<organism evidence="2 3">
    <name type="scientific">Flavobacterium jejuense</name>
    <dbReference type="NCBI Taxonomy" id="1544455"/>
    <lineage>
        <taxon>Bacteria</taxon>
        <taxon>Pseudomonadati</taxon>
        <taxon>Bacteroidota</taxon>
        <taxon>Flavobacteriia</taxon>
        <taxon>Flavobacteriales</taxon>
        <taxon>Flavobacteriaceae</taxon>
        <taxon>Flavobacterium</taxon>
    </lineage>
</organism>
<protein>
    <submittedName>
        <fullName evidence="2">Crp/Fnr family transcriptional regulator</fullName>
    </submittedName>
</protein>
<dbReference type="SUPFAM" id="SSF51206">
    <property type="entry name" value="cAMP-binding domain-like"/>
    <property type="match status" value="1"/>
</dbReference>
<comment type="caution">
    <text evidence="2">The sequence shown here is derived from an EMBL/GenBank/DDBJ whole genome shotgun (WGS) entry which is preliminary data.</text>
</comment>
<accession>A0ABX0ILB6</accession>
<reference evidence="2" key="2">
    <citation type="submission" date="2020-02" db="EMBL/GenBank/DDBJ databases">
        <title>Flavobacterium profundi sp. nov., isolated from a deep-sea seamount.</title>
        <authorList>
            <person name="Zhang D.-C."/>
        </authorList>
    </citation>
    <scope>NUCLEOTIDE SEQUENCE</scope>
    <source>
        <strain evidence="2">EC11</strain>
    </source>
</reference>
<evidence type="ECO:0000259" key="1">
    <source>
        <dbReference type="Pfam" id="PF00027"/>
    </source>
</evidence>
<evidence type="ECO:0000313" key="2">
    <source>
        <dbReference type="EMBL" id="NHN24607.1"/>
    </source>
</evidence>
<dbReference type="InterPro" id="IPR014710">
    <property type="entry name" value="RmlC-like_jellyroll"/>
</dbReference>
<gene>
    <name evidence="2" type="ORF">FIA58_002865</name>
</gene>
<dbReference type="InterPro" id="IPR000595">
    <property type="entry name" value="cNMP-bd_dom"/>
</dbReference>
<proteinExistence type="predicted"/>
<dbReference type="RefSeq" id="WP_140959866.1">
    <property type="nucleotide sequence ID" value="NZ_VEVQ02000002.1"/>
</dbReference>
<reference evidence="2" key="1">
    <citation type="submission" date="2019-05" db="EMBL/GenBank/DDBJ databases">
        <authorList>
            <person name="Lianzixin W."/>
        </authorList>
    </citation>
    <scope>NUCLEOTIDE SEQUENCE</scope>
    <source>
        <strain evidence="2">EC11</strain>
    </source>
</reference>
<dbReference type="Proteomes" id="UP000817854">
    <property type="component" value="Unassembled WGS sequence"/>
</dbReference>
<dbReference type="Gene3D" id="2.60.120.10">
    <property type="entry name" value="Jelly Rolls"/>
    <property type="match status" value="1"/>
</dbReference>
<evidence type="ECO:0000313" key="3">
    <source>
        <dbReference type="Proteomes" id="UP000817854"/>
    </source>
</evidence>
<dbReference type="EMBL" id="VEVQ02000002">
    <property type="protein sequence ID" value="NHN24607.1"/>
    <property type="molecule type" value="Genomic_DNA"/>
</dbReference>
<dbReference type="InterPro" id="IPR018490">
    <property type="entry name" value="cNMP-bd_dom_sf"/>
</dbReference>
<keyword evidence="3" id="KW-1185">Reference proteome</keyword>
<feature type="domain" description="Cyclic nucleotide-binding" evidence="1">
    <location>
        <begin position="32"/>
        <end position="112"/>
    </location>
</feature>
<name>A0ABX0ILB6_9FLAO</name>
<dbReference type="Pfam" id="PF00027">
    <property type="entry name" value="cNMP_binding"/>
    <property type="match status" value="1"/>
</dbReference>
<dbReference type="CDD" id="cd00038">
    <property type="entry name" value="CAP_ED"/>
    <property type="match status" value="1"/>
</dbReference>